<sequence>MADNNIIFIGMPAVGKSTVGVVIAKRLGYRFVDTDILIQESEGKLLKDIIADVGPDGFLKVEDRVNAQVKAERTVISPGGSVVYCENAMKHYKEIGKVVYLQASFETINSRLKNAKGRGVVLRDGQTLKDLYDERVKLFEKYADITVCEDNQKLEDTIESVLDALGE</sequence>
<comment type="subcellular location">
    <subcellularLocation>
        <location evidence="7">Cytoplasm</location>
    </subcellularLocation>
</comment>
<feature type="binding site" evidence="7">
    <location>
        <position position="118"/>
    </location>
    <ligand>
        <name>ATP</name>
        <dbReference type="ChEBI" id="CHEBI:30616"/>
    </ligand>
</feature>
<evidence type="ECO:0000256" key="3">
    <source>
        <dbReference type="ARBA" id="ARBA00022741"/>
    </source>
</evidence>
<reference evidence="14 18" key="2">
    <citation type="submission" date="2018-08" db="EMBL/GenBank/DDBJ databases">
        <title>A genome reference for cultivated species of the human gut microbiota.</title>
        <authorList>
            <person name="Zou Y."/>
            <person name="Xue W."/>
            <person name="Luo G."/>
        </authorList>
    </citation>
    <scope>NUCLEOTIDE SEQUENCE [LARGE SCALE GENOMIC DNA]</scope>
    <source>
        <strain evidence="14 18">OM02-16</strain>
    </source>
</reference>
<dbReference type="Proteomes" id="UP000095597">
    <property type="component" value="Unassembled WGS sequence"/>
</dbReference>
<organism evidence="8 17">
    <name type="scientific">Dorea longicatena</name>
    <dbReference type="NCBI Taxonomy" id="88431"/>
    <lineage>
        <taxon>Bacteria</taxon>
        <taxon>Bacillati</taxon>
        <taxon>Bacillota</taxon>
        <taxon>Clostridia</taxon>
        <taxon>Lachnospirales</taxon>
        <taxon>Lachnospiraceae</taxon>
        <taxon>Dorea</taxon>
    </lineage>
</organism>
<evidence type="ECO:0000313" key="18">
    <source>
        <dbReference type="Proteomes" id="UP000261285"/>
    </source>
</evidence>
<evidence type="ECO:0000256" key="6">
    <source>
        <dbReference type="ARBA" id="ARBA00023141"/>
    </source>
</evidence>
<evidence type="ECO:0000313" key="20">
    <source>
        <dbReference type="Proteomes" id="UP000449249"/>
    </source>
</evidence>
<evidence type="ECO:0000313" key="16">
    <source>
        <dbReference type="Proteomes" id="UP000095485"/>
    </source>
</evidence>
<dbReference type="Proteomes" id="UP000449249">
    <property type="component" value="Unassembled WGS sequence"/>
</dbReference>
<dbReference type="Proteomes" id="UP000446719">
    <property type="component" value="Unassembled WGS sequence"/>
</dbReference>
<feature type="binding site" evidence="7">
    <location>
        <position position="135"/>
    </location>
    <ligand>
        <name>substrate</name>
    </ligand>
</feature>
<keyword evidence="3 7" id="KW-0547">Nucleotide-binding</keyword>
<comment type="function">
    <text evidence="7">Catalyzes the specific phosphorylation of the 3-hydroxyl group of shikimic acid using ATP as a cosubstrate.</text>
</comment>
<dbReference type="EMBL" id="WWSC01000004">
    <property type="protein sequence ID" value="MZK41143.1"/>
    <property type="molecule type" value="Genomic_DNA"/>
</dbReference>
<evidence type="ECO:0000313" key="10">
    <source>
        <dbReference type="EMBL" id="CUP32292.1"/>
    </source>
</evidence>
<feature type="binding site" evidence="7">
    <location>
        <position position="17"/>
    </location>
    <ligand>
        <name>Mg(2+)</name>
        <dbReference type="ChEBI" id="CHEBI:18420"/>
    </ligand>
</feature>
<comment type="similarity">
    <text evidence="7">Belongs to the shikimate kinase family.</text>
</comment>
<dbReference type="EMBL" id="CYXO01000005">
    <property type="protein sequence ID" value="CUM94017.1"/>
    <property type="molecule type" value="Genomic_DNA"/>
</dbReference>
<comment type="subunit">
    <text evidence="7">Monomer.</text>
</comment>
<evidence type="ECO:0000313" key="12">
    <source>
        <dbReference type="EMBL" id="MZK17584.1"/>
    </source>
</evidence>
<dbReference type="Gene3D" id="3.40.50.300">
    <property type="entry name" value="P-loop containing nucleotide triphosphate hydrolases"/>
    <property type="match status" value="1"/>
</dbReference>
<keyword evidence="1 7" id="KW-0028">Amino-acid biosynthesis</keyword>
<evidence type="ECO:0000313" key="9">
    <source>
        <dbReference type="EMBL" id="CUN74634.1"/>
    </source>
</evidence>
<dbReference type="STRING" id="88431.ERS852423_01323"/>
<dbReference type="Proteomes" id="UP000095439">
    <property type="component" value="Unassembled WGS sequence"/>
</dbReference>
<reference evidence="19 20" key="3">
    <citation type="journal article" date="2019" name="Nat. Med.">
        <title>A library of human gut bacterial isolates paired with longitudinal multiomics data enables mechanistic microbiome research.</title>
        <authorList>
            <person name="Poyet M."/>
            <person name="Groussin M."/>
            <person name="Gibbons S.M."/>
            <person name="Avila-Pacheco J."/>
            <person name="Jiang X."/>
            <person name="Kearney S.M."/>
            <person name="Perrotta A.R."/>
            <person name="Berdy B."/>
            <person name="Zhao S."/>
            <person name="Lieberman T.D."/>
            <person name="Swanson P.K."/>
            <person name="Smith M."/>
            <person name="Roesemann S."/>
            <person name="Alexander J.E."/>
            <person name="Rich S.A."/>
            <person name="Livny J."/>
            <person name="Vlamakis H."/>
            <person name="Clish C."/>
            <person name="Bullock K."/>
            <person name="Deik A."/>
            <person name="Scott J."/>
            <person name="Pierce K.A."/>
            <person name="Xavier R.J."/>
            <person name="Alm E.J."/>
        </authorList>
    </citation>
    <scope>NUCLEOTIDE SEQUENCE [LARGE SCALE GENOMIC DNA]</scope>
    <source>
        <strain evidence="11 20">BIOML-A1</strain>
        <strain evidence="13 21">BIOML-A6</strain>
        <strain evidence="12 19">BIOML-A7</strain>
    </source>
</reference>
<dbReference type="UniPathway" id="UPA00053">
    <property type="reaction ID" value="UER00088"/>
</dbReference>
<dbReference type="HAMAP" id="MF_00109">
    <property type="entry name" value="Shikimate_kinase"/>
    <property type="match status" value="1"/>
</dbReference>
<evidence type="ECO:0000313" key="11">
    <source>
        <dbReference type="EMBL" id="MZK10563.1"/>
    </source>
</evidence>
<evidence type="ECO:0000256" key="1">
    <source>
        <dbReference type="ARBA" id="ARBA00022605"/>
    </source>
</evidence>
<dbReference type="GO" id="GO:0009423">
    <property type="term" value="P:chorismate biosynthetic process"/>
    <property type="evidence" value="ECO:0007669"/>
    <property type="project" value="UniProtKB-UniRule"/>
</dbReference>
<evidence type="ECO:0000313" key="8">
    <source>
        <dbReference type="EMBL" id="CUM94017.1"/>
    </source>
</evidence>
<dbReference type="Pfam" id="PF01202">
    <property type="entry name" value="SKI"/>
    <property type="match status" value="1"/>
</dbReference>
<dbReference type="PANTHER" id="PTHR21087">
    <property type="entry name" value="SHIKIMATE KINASE"/>
    <property type="match status" value="1"/>
</dbReference>
<dbReference type="EMBL" id="CZAY01000005">
    <property type="protein sequence ID" value="CUP32292.1"/>
    <property type="molecule type" value="Genomic_DNA"/>
</dbReference>
<feature type="binding site" evidence="7">
    <location>
        <position position="35"/>
    </location>
    <ligand>
        <name>substrate</name>
    </ligand>
</feature>
<dbReference type="CDD" id="cd00464">
    <property type="entry name" value="SK"/>
    <property type="match status" value="1"/>
</dbReference>
<dbReference type="InterPro" id="IPR031322">
    <property type="entry name" value="Shikimate/glucono_kinase"/>
</dbReference>
<feature type="binding site" evidence="7">
    <location>
        <position position="80"/>
    </location>
    <ligand>
        <name>substrate</name>
    </ligand>
</feature>
<comment type="pathway">
    <text evidence="7">Metabolic intermediate biosynthesis; chorismate biosynthesis; chorismate from D-erythrose 4-phosphate and phosphoenolpyruvate: step 5/7.</text>
</comment>
<comment type="cofactor">
    <cofactor evidence="7">
        <name>Mg(2+)</name>
        <dbReference type="ChEBI" id="CHEBI:18420"/>
    </cofactor>
    <text evidence="7">Binds 1 Mg(2+) ion per subunit.</text>
</comment>
<dbReference type="Proteomes" id="UP000261285">
    <property type="component" value="Unassembled WGS sequence"/>
</dbReference>
<name>A0A173SWA5_9FIRM</name>
<dbReference type="EMBL" id="WWSB01000004">
    <property type="protein sequence ID" value="MZK17584.1"/>
    <property type="molecule type" value="Genomic_DNA"/>
</dbReference>
<dbReference type="SUPFAM" id="SSF52540">
    <property type="entry name" value="P-loop containing nucleoside triphosphate hydrolases"/>
    <property type="match status" value="1"/>
</dbReference>
<dbReference type="EMBL" id="CYYY01000005">
    <property type="protein sequence ID" value="CUN74634.1"/>
    <property type="molecule type" value="Genomic_DNA"/>
</dbReference>
<evidence type="ECO:0000256" key="4">
    <source>
        <dbReference type="ARBA" id="ARBA00022777"/>
    </source>
</evidence>
<dbReference type="EC" id="2.7.1.71" evidence="7"/>
<dbReference type="EMBL" id="QSVN01000003">
    <property type="protein sequence ID" value="RGO33831.1"/>
    <property type="molecule type" value="Genomic_DNA"/>
</dbReference>
<feature type="binding site" evidence="7">
    <location>
        <begin position="13"/>
        <end position="18"/>
    </location>
    <ligand>
        <name>ATP</name>
        <dbReference type="ChEBI" id="CHEBI:30616"/>
    </ligand>
</feature>
<dbReference type="GO" id="GO:0000287">
    <property type="term" value="F:magnesium ion binding"/>
    <property type="evidence" value="ECO:0007669"/>
    <property type="project" value="UniProtKB-UniRule"/>
</dbReference>
<dbReference type="GeneID" id="96228198"/>
<evidence type="ECO:0000313" key="13">
    <source>
        <dbReference type="EMBL" id="MZK41143.1"/>
    </source>
</evidence>
<dbReference type="Proteomes" id="UP000095485">
    <property type="component" value="Unassembled WGS sequence"/>
</dbReference>
<proteinExistence type="inferred from homology"/>
<evidence type="ECO:0000256" key="7">
    <source>
        <dbReference type="HAMAP-Rule" id="MF_00109"/>
    </source>
</evidence>
<keyword evidence="6 7" id="KW-0057">Aromatic amino acid biosynthesis</keyword>
<dbReference type="RefSeq" id="WP_022415063.1">
    <property type="nucleotide sequence ID" value="NZ_CABIWY010000005.1"/>
</dbReference>
<evidence type="ECO:0000313" key="21">
    <source>
        <dbReference type="Proteomes" id="UP000472916"/>
    </source>
</evidence>
<keyword evidence="4 7" id="KW-0418">Kinase</keyword>
<dbReference type="PRINTS" id="PR01100">
    <property type="entry name" value="SHIKIMTKNASE"/>
</dbReference>
<dbReference type="OrthoDB" id="9800332at2"/>
<dbReference type="EMBL" id="WWSH01000006">
    <property type="protein sequence ID" value="MZK10563.1"/>
    <property type="molecule type" value="Genomic_DNA"/>
</dbReference>
<dbReference type="InterPro" id="IPR027417">
    <property type="entry name" value="P-loop_NTPase"/>
</dbReference>
<feature type="binding site" evidence="7">
    <location>
        <position position="152"/>
    </location>
    <ligand>
        <name>ATP</name>
        <dbReference type="ChEBI" id="CHEBI:30616"/>
    </ligand>
</feature>
<dbReference type="GO" id="GO:0009073">
    <property type="term" value="P:aromatic amino acid family biosynthetic process"/>
    <property type="evidence" value="ECO:0007669"/>
    <property type="project" value="UniProtKB-KW"/>
</dbReference>
<evidence type="ECO:0000313" key="15">
    <source>
        <dbReference type="Proteomes" id="UP000095439"/>
    </source>
</evidence>
<protein>
    <recommendedName>
        <fullName evidence="7">Shikimate kinase</fullName>
        <shortName evidence="7">SK</shortName>
        <ecNumber evidence="7">2.7.1.71</ecNumber>
    </recommendedName>
</protein>
<gene>
    <name evidence="8" type="primary">aroL</name>
    <name evidence="7" type="synonym">aroK</name>
    <name evidence="14" type="ORF">DXB16_04370</name>
    <name evidence="9" type="ORF">ERS852423_01323</name>
    <name evidence="10" type="ORF">ERS852526_00901</name>
    <name evidence="8" type="ORF">ERS852573_01235</name>
    <name evidence="13" type="ORF">GT528_05335</name>
    <name evidence="12" type="ORF">GT565_05550</name>
    <name evidence="11" type="ORF">GT576_09450</name>
</gene>
<dbReference type="InterPro" id="IPR000623">
    <property type="entry name" value="Shikimate_kinase/TSH1"/>
</dbReference>
<keyword evidence="7" id="KW-0460">Magnesium</keyword>
<reference evidence="15 16" key="1">
    <citation type="submission" date="2015-09" db="EMBL/GenBank/DDBJ databases">
        <authorList>
            <consortium name="Pathogen Informatics"/>
        </authorList>
    </citation>
    <scope>NUCLEOTIDE SEQUENCE [LARGE SCALE GENOMIC DNA]</scope>
    <source>
        <strain evidence="9 15">2789STDY5608866</strain>
        <strain evidence="10 16">2789STDY5834914</strain>
        <strain evidence="8 17">2789STDY5834961</strain>
    </source>
</reference>
<accession>A0A173SWA5</accession>
<keyword evidence="5 7" id="KW-0067">ATP-binding</keyword>
<dbReference type="AlphaFoldDB" id="A0A173SWA5"/>
<dbReference type="Proteomes" id="UP000472916">
    <property type="component" value="Unassembled WGS sequence"/>
</dbReference>
<evidence type="ECO:0000313" key="14">
    <source>
        <dbReference type="EMBL" id="RGO33831.1"/>
    </source>
</evidence>
<dbReference type="GO" id="GO:0005829">
    <property type="term" value="C:cytosol"/>
    <property type="evidence" value="ECO:0007669"/>
    <property type="project" value="TreeGrafter"/>
</dbReference>
<keyword evidence="2 7" id="KW-0808">Transferase</keyword>
<dbReference type="GO" id="GO:0004765">
    <property type="term" value="F:shikimate kinase activity"/>
    <property type="evidence" value="ECO:0007669"/>
    <property type="project" value="UniProtKB-UniRule"/>
</dbReference>
<evidence type="ECO:0000256" key="5">
    <source>
        <dbReference type="ARBA" id="ARBA00022840"/>
    </source>
</evidence>
<comment type="caution">
    <text evidence="7">Lacks conserved residue(s) required for the propagation of feature annotation.</text>
</comment>
<keyword evidence="7" id="KW-0963">Cytoplasm</keyword>
<dbReference type="GO" id="GO:0008652">
    <property type="term" value="P:amino acid biosynthetic process"/>
    <property type="evidence" value="ECO:0007669"/>
    <property type="project" value="UniProtKB-KW"/>
</dbReference>
<evidence type="ECO:0000313" key="19">
    <source>
        <dbReference type="Proteomes" id="UP000446719"/>
    </source>
</evidence>
<keyword evidence="7" id="KW-0479">Metal-binding</keyword>
<dbReference type="PANTHER" id="PTHR21087:SF16">
    <property type="entry name" value="SHIKIMATE KINASE 1, CHLOROPLASTIC"/>
    <property type="match status" value="1"/>
</dbReference>
<comment type="catalytic activity">
    <reaction evidence="7">
        <text>shikimate + ATP = 3-phosphoshikimate + ADP + H(+)</text>
        <dbReference type="Rhea" id="RHEA:13121"/>
        <dbReference type="ChEBI" id="CHEBI:15378"/>
        <dbReference type="ChEBI" id="CHEBI:30616"/>
        <dbReference type="ChEBI" id="CHEBI:36208"/>
        <dbReference type="ChEBI" id="CHEBI:145989"/>
        <dbReference type="ChEBI" id="CHEBI:456216"/>
        <dbReference type="EC" id="2.7.1.71"/>
    </reaction>
</comment>
<evidence type="ECO:0000256" key="2">
    <source>
        <dbReference type="ARBA" id="ARBA00022679"/>
    </source>
</evidence>
<dbReference type="GO" id="GO:0005524">
    <property type="term" value="F:ATP binding"/>
    <property type="evidence" value="ECO:0007669"/>
    <property type="project" value="UniProtKB-UniRule"/>
</dbReference>
<evidence type="ECO:0000313" key="17">
    <source>
        <dbReference type="Proteomes" id="UP000095597"/>
    </source>
</evidence>